<evidence type="ECO:0000313" key="4">
    <source>
        <dbReference type="Proteomes" id="UP001239994"/>
    </source>
</evidence>
<feature type="region of interest" description="Disordered" evidence="2">
    <location>
        <begin position="280"/>
        <end position="343"/>
    </location>
</feature>
<evidence type="ECO:0000256" key="2">
    <source>
        <dbReference type="SAM" id="MobiDB-lite"/>
    </source>
</evidence>
<dbReference type="Pfam" id="PF01391">
    <property type="entry name" value="Collagen"/>
    <property type="match status" value="3"/>
</dbReference>
<feature type="region of interest" description="Disordered" evidence="2">
    <location>
        <begin position="676"/>
        <end position="788"/>
    </location>
</feature>
<feature type="compositionally biased region" description="Low complexity" evidence="2">
    <location>
        <begin position="457"/>
        <end position="474"/>
    </location>
</feature>
<gene>
    <name evidence="3" type="ORF">P4O66_010111</name>
</gene>
<organism evidence="3 4">
    <name type="scientific">Electrophorus voltai</name>
    <dbReference type="NCBI Taxonomy" id="2609070"/>
    <lineage>
        <taxon>Eukaryota</taxon>
        <taxon>Metazoa</taxon>
        <taxon>Chordata</taxon>
        <taxon>Craniata</taxon>
        <taxon>Vertebrata</taxon>
        <taxon>Euteleostomi</taxon>
        <taxon>Actinopterygii</taxon>
        <taxon>Neopterygii</taxon>
        <taxon>Teleostei</taxon>
        <taxon>Ostariophysi</taxon>
        <taxon>Gymnotiformes</taxon>
        <taxon>Gymnotoidei</taxon>
        <taxon>Gymnotidae</taxon>
        <taxon>Electrophorus</taxon>
    </lineage>
</organism>
<name>A0AAD8ZBE8_9TELE</name>
<comment type="caution">
    <text evidence="3">The sequence shown here is derived from an EMBL/GenBank/DDBJ whole genome shotgun (WGS) entry which is preliminary data.</text>
</comment>
<dbReference type="InterPro" id="IPR013320">
    <property type="entry name" value="ConA-like_dom_sf"/>
</dbReference>
<evidence type="ECO:0000256" key="1">
    <source>
        <dbReference type="ARBA" id="ARBA00022737"/>
    </source>
</evidence>
<protein>
    <recommendedName>
        <fullName evidence="5">Laminin G domain-containing protein</fullName>
    </recommendedName>
</protein>
<dbReference type="Proteomes" id="UP001239994">
    <property type="component" value="Unassembled WGS sequence"/>
</dbReference>
<evidence type="ECO:0000313" key="3">
    <source>
        <dbReference type="EMBL" id="KAK1794918.1"/>
    </source>
</evidence>
<feature type="compositionally biased region" description="Low complexity" evidence="2">
    <location>
        <begin position="744"/>
        <end position="757"/>
    </location>
</feature>
<keyword evidence="4" id="KW-1185">Reference proteome</keyword>
<dbReference type="PANTHER" id="PTHR37456:SF3">
    <property type="entry name" value="COLLAGEN ALPHA-1(XXV) CHAIN"/>
    <property type="match status" value="1"/>
</dbReference>
<dbReference type="InterPro" id="IPR050938">
    <property type="entry name" value="Collagen_Structural_Proteins"/>
</dbReference>
<reference evidence="3" key="1">
    <citation type="submission" date="2023-03" db="EMBL/GenBank/DDBJ databases">
        <title>Electrophorus voltai genome.</title>
        <authorList>
            <person name="Bian C."/>
        </authorList>
    </citation>
    <scope>NUCLEOTIDE SEQUENCE</scope>
    <source>
        <strain evidence="3">CB-2022</strain>
        <tissue evidence="3">Muscle</tissue>
    </source>
</reference>
<dbReference type="InterPro" id="IPR008160">
    <property type="entry name" value="Collagen"/>
</dbReference>
<dbReference type="EMBL" id="JAROKS010000016">
    <property type="protein sequence ID" value="KAK1794918.1"/>
    <property type="molecule type" value="Genomic_DNA"/>
</dbReference>
<evidence type="ECO:0008006" key="5">
    <source>
        <dbReference type="Google" id="ProtNLM"/>
    </source>
</evidence>
<dbReference type="AlphaFoldDB" id="A0AAD8ZBE8"/>
<feature type="compositionally biased region" description="Low complexity" evidence="2">
    <location>
        <begin position="329"/>
        <end position="342"/>
    </location>
</feature>
<dbReference type="PANTHER" id="PTHR37456">
    <property type="entry name" value="SI:CH211-266K2.1"/>
    <property type="match status" value="1"/>
</dbReference>
<keyword evidence="1" id="KW-0677">Repeat</keyword>
<dbReference type="SUPFAM" id="SSF49899">
    <property type="entry name" value="Concanavalin A-like lectins/glucanases"/>
    <property type="match status" value="2"/>
</dbReference>
<feature type="compositionally biased region" description="Low complexity" evidence="2">
    <location>
        <begin position="771"/>
        <end position="780"/>
    </location>
</feature>
<sequence length="807" mass="85907">MRIHTKAKKIQGSLMSEAAYLLNKGIDITEKTREIFPEGLPLSYAFVATLRLTGAVSKERVDLWRVLSNDQHIQVAVTLHGQDRSATFITTNTADGEQRVTMKAQGIQVCKTFFSLVIDECSDNKDFSWHALLLSPVIPLPLRTTQPGLCSGNFKFFLISQGLFDGTWHQLKLLVRPRQVSCFVDDQIIQENDLEPVVPIYINGKTQIAKRYSAEATVPIEVQKLRLYCDPMQSERETACEILSVVSLNVTNDRVIDLNDDERCPPHRESPMDMEEACDCGWVSTGPPEPPGPKGVNGQDGHPDPVGKPGIRGEQGMPGDPGKTGENGKPGLPGLKGDPGIKGSKDQYILWGTEDNKGCQGNQAYQNPSDLKVRRVNKDSLECLAQRVEFCSCVALSYFISLKSWISYPQGDPGIPGIMGRVGSVGPKGDKGDTGLPGTDGPQGVPGIYGLPGEVGPEGPQGAKGPPGQKGTPEPRGPPGIQGPPGHTGADGQIGPKGSPGETGEAGLPGAPEQNGQIGEPGPKGTQKPAFILFQGERGSEGAPGVPGLPVSIPFIPSSLARVKLDPGDAKERKVFLENQGLEVLKGTKVIQNQQDQLGLTALLGKMAYKDNLVFQAILGNLVHILDAHLDKWKTWELTQRRKGKSPSDEYLKKLCLDILRYQLPQLLQTMTPQSCEPCETVKGPPGQPGAPGPKGSTGSLGYPGRPGSQGYPGSMGLWGPSGVKGDMGPRGFKGHKGEGRLGQPGPTGQPGIQGPHGIDGIGLQGPPGMPGKSGSPGTPGKRGDPGPAGVCDISICYQVYNLRNEH</sequence>
<feature type="region of interest" description="Disordered" evidence="2">
    <location>
        <begin position="422"/>
        <end position="528"/>
    </location>
</feature>
<dbReference type="Gene3D" id="2.60.120.200">
    <property type="match status" value="1"/>
</dbReference>
<accession>A0AAD8ZBE8</accession>
<proteinExistence type="predicted"/>